<gene>
    <name evidence="15" type="ORF">C0Q70_11739</name>
</gene>
<evidence type="ECO:0000256" key="4">
    <source>
        <dbReference type="ARBA" id="ARBA00010617"/>
    </source>
</evidence>
<name>A0A2T7P6T8_POMCA</name>
<dbReference type="GO" id="GO:0020037">
    <property type="term" value="F:heme binding"/>
    <property type="evidence" value="ECO:0007669"/>
    <property type="project" value="InterPro"/>
</dbReference>
<keyword evidence="6 13" id="KW-0479">Metal-binding</keyword>
<protein>
    <submittedName>
        <fullName evidence="15">Uncharacterized protein</fullName>
    </submittedName>
</protein>
<evidence type="ECO:0000256" key="10">
    <source>
        <dbReference type="ARBA" id="ARBA00023004"/>
    </source>
</evidence>
<dbReference type="PANTHER" id="PTHR24289:SF20">
    <property type="entry name" value="STEROID 17-ALPHA-HYDROXYLASE_17,20 LYASE"/>
    <property type="match status" value="1"/>
</dbReference>
<dbReference type="GO" id="GO:0042446">
    <property type="term" value="P:hormone biosynthetic process"/>
    <property type="evidence" value="ECO:0007669"/>
    <property type="project" value="TreeGrafter"/>
</dbReference>
<dbReference type="OrthoDB" id="639466at2759"/>
<dbReference type="GO" id="GO:0005506">
    <property type="term" value="F:iron ion binding"/>
    <property type="evidence" value="ECO:0007669"/>
    <property type="project" value="InterPro"/>
</dbReference>
<comment type="subcellular location">
    <subcellularLocation>
        <location evidence="3">Endoplasmic reticulum membrane</location>
        <topology evidence="3">Peripheral membrane protein</topology>
    </subcellularLocation>
    <subcellularLocation>
        <location evidence="2">Microsome membrane</location>
        <topology evidence="2">Peripheral membrane protein</topology>
    </subcellularLocation>
</comment>
<keyword evidence="12" id="KW-0472">Membrane</keyword>
<dbReference type="PANTHER" id="PTHR24289">
    <property type="entry name" value="STEROID 17-ALPHA-HYDROXYLASE/17,20 LYASE"/>
    <property type="match status" value="1"/>
</dbReference>
<dbReference type="PRINTS" id="PR00385">
    <property type="entry name" value="P450"/>
</dbReference>
<evidence type="ECO:0000256" key="13">
    <source>
        <dbReference type="PIRSR" id="PIRSR602401-1"/>
    </source>
</evidence>
<evidence type="ECO:0000256" key="5">
    <source>
        <dbReference type="ARBA" id="ARBA00022617"/>
    </source>
</evidence>
<dbReference type="STRING" id="400727.A0A2T7P6T8"/>
<dbReference type="GO" id="GO:0005789">
    <property type="term" value="C:endoplasmic reticulum membrane"/>
    <property type="evidence" value="ECO:0007669"/>
    <property type="project" value="UniProtKB-SubCell"/>
</dbReference>
<dbReference type="InterPro" id="IPR036396">
    <property type="entry name" value="Cyt_P450_sf"/>
</dbReference>
<dbReference type="Pfam" id="PF00067">
    <property type="entry name" value="p450"/>
    <property type="match status" value="1"/>
</dbReference>
<dbReference type="FunFam" id="1.10.630.10:FF:000238">
    <property type="entry name" value="Cytochrome P450 2A6"/>
    <property type="match status" value="1"/>
</dbReference>
<comment type="cofactor">
    <cofactor evidence="1 13">
        <name>heme</name>
        <dbReference type="ChEBI" id="CHEBI:30413"/>
    </cofactor>
</comment>
<evidence type="ECO:0000256" key="7">
    <source>
        <dbReference type="ARBA" id="ARBA00022824"/>
    </source>
</evidence>
<reference evidence="15 16" key="1">
    <citation type="submission" date="2018-04" db="EMBL/GenBank/DDBJ databases">
        <title>The genome of golden apple snail Pomacea canaliculata provides insight into stress tolerance and invasive adaptation.</title>
        <authorList>
            <person name="Liu C."/>
            <person name="Liu B."/>
            <person name="Ren Y."/>
            <person name="Zhang Y."/>
            <person name="Wang H."/>
            <person name="Li S."/>
            <person name="Jiang F."/>
            <person name="Yin L."/>
            <person name="Zhang G."/>
            <person name="Qian W."/>
            <person name="Fan W."/>
        </authorList>
    </citation>
    <scope>NUCLEOTIDE SEQUENCE [LARGE SCALE GENOMIC DNA]</scope>
    <source>
        <strain evidence="15">SZHN2017</strain>
        <tissue evidence="15">Muscle</tissue>
    </source>
</reference>
<keyword evidence="16" id="KW-1185">Reference proteome</keyword>
<accession>A0A2T7P6T8</accession>
<dbReference type="InterPro" id="IPR017972">
    <property type="entry name" value="Cyt_P450_CS"/>
</dbReference>
<comment type="caution">
    <text evidence="15">The sequence shown here is derived from an EMBL/GenBank/DDBJ whole genome shotgun (WGS) entry which is preliminary data.</text>
</comment>
<keyword evidence="7" id="KW-0256">Endoplasmic reticulum</keyword>
<evidence type="ECO:0000256" key="9">
    <source>
        <dbReference type="ARBA" id="ARBA00023002"/>
    </source>
</evidence>
<sequence>MSEALLTVKEATAKLLDVVREGSQHLPGSPTTQALTVGAVMGALTYLLLKKRYRLPPGPTAFPLVGNLLVFREKDPLYMILLNWSKEKYGPVITLYFGPKRWVTLNSIDVVHEALVKKATDFAGRPYAFWIAVRTCAGSKCQATAVLSNKQLGTARETYICTFAFRSFMTGTPLEVAVHEIVPLAVDKMAAETGPFDPHVILSSLMFSIIYSMCFGERRGLDDPELLRLMHVLDTGNELIGNGLFEDVVPFLRLSLTPRARQLKAILTELFDLIRINVDKHKETLSKDNIRDMTDAVLLAQKRVEEEENPEKMAMFNDVHVRQIVSDLFVAGVDTTRMTLDWGLYLLASFPEIQRKTQEEIEAVTGDRMPQLADYGKLPYTEAVLYEIMRVGTGVPMGLPHETLCDTTVGGFDVPKGTMVLINHWALHNDPDHWDKPEEFRPERFLDDQGKMAPKPESWLPFSTGRRACLGEAIAKPEIVLVLACILKRLNISLPPGDKFDPRPAFNSTAVYIPKPYRIIVTRRTKP</sequence>
<evidence type="ECO:0000313" key="15">
    <source>
        <dbReference type="EMBL" id="PVD29142.1"/>
    </source>
</evidence>
<dbReference type="AlphaFoldDB" id="A0A2T7P6T8"/>
<keyword evidence="9 14" id="KW-0560">Oxidoreductase</keyword>
<evidence type="ECO:0000256" key="8">
    <source>
        <dbReference type="ARBA" id="ARBA00022848"/>
    </source>
</evidence>
<dbReference type="GO" id="GO:0004508">
    <property type="term" value="F:steroid 17-alpha-monooxygenase activity"/>
    <property type="evidence" value="ECO:0007669"/>
    <property type="project" value="TreeGrafter"/>
</dbReference>
<dbReference type="PROSITE" id="PS00086">
    <property type="entry name" value="CYTOCHROME_P450"/>
    <property type="match status" value="1"/>
</dbReference>
<keyword evidence="5 13" id="KW-0349">Heme</keyword>
<evidence type="ECO:0000256" key="12">
    <source>
        <dbReference type="ARBA" id="ARBA00023136"/>
    </source>
</evidence>
<dbReference type="GO" id="GO:0042448">
    <property type="term" value="P:progesterone metabolic process"/>
    <property type="evidence" value="ECO:0007669"/>
    <property type="project" value="TreeGrafter"/>
</dbReference>
<dbReference type="InterPro" id="IPR001128">
    <property type="entry name" value="Cyt_P450"/>
</dbReference>
<evidence type="ECO:0000256" key="6">
    <source>
        <dbReference type="ARBA" id="ARBA00022723"/>
    </source>
</evidence>
<dbReference type="EMBL" id="PZQS01000006">
    <property type="protein sequence ID" value="PVD29142.1"/>
    <property type="molecule type" value="Genomic_DNA"/>
</dbReference>
<keyword evidence="11 14" id="KW-0503">Monooxygenase</keyword>
<comment type="similarity">
    <text evidence="4 14">Belongs to the cytochrome P450 family.</text>
</comment>
<dbReference type="Gene3D" id="1.10.630.10">
    <property type="entry name" value="Cytochrome P450"/>
    <property type="match status" value="1"/>
</dbReference>
<dbReference type="SUPFAM" id="SSF48264">
    <property type="entry name" value="Cytochrome P450"/>
    <property type="match status" value="1"/>
</dbReference>
<dbReference type="PRINTS" id="PR00463">
    <property type="entry name" value="EP450I"/>
</dbReference>
<evidence type="ECO:0000256" key="1">
    <source>
        <dbReference type="ARBA" id="ARBA00001971"/>
    </source>
</evidence>
<evidence type="ECO:0000256" key="11">
    <source>
        <dbReference type="ARBA" id="ARBA00023033"/>
    </source>
</evidence>
<evidence type="ECO:0000313" key="16">
    <source>
        <dbReference type="Proteomes" id="UP000245119"/>
    </source>
</evidence>
<evidence type="ECO:0000256" key="3">
    <source>
        <dbReference type="ARBA" id="ARBA00004406"/>
    </source>
</evidence>
<dbReference type="Proteomes" id="UP000245119">
    <property type="component" value="Linkage Group LG6"/>
</dbReference>
<evidence type="ECO:0000256" key="2">
    <source>
        <dbReference type="ARBA" id="ARBA00004174"/>
    </source>
</evidence>
<keyword evidence="10 13" id="KW-0408">Iron</keyword>
<proteinExistence type="inferred from homology"/>
<keyword evidence="8" id="KW-0492">Microsome</keyword>
<organism evidence="15 16">
    <name type="scientific">Pomacea canaliculata</name>
    <name type="common">Golden apple snail</name>
    <dbReference type="NCBI Taxonomy" id="400727"/>
    <lineage>
        <taxon>Eukaryota</taxon>
        <taxon>Metazoa</taxon>
        <taxon>Spiralia</taxon>
        <taxon>Lophotrochozoa</taxon>
        <taxon>Mollusca</taxon>
        <taxon>Gastropoda</taxon>
        <taxon>Caenogastropoda</taxon>
        <taxon>Architaenioglossa</taxon>
        <taxon>Ampullarioidea</taxon>
        <taxon>Ampullariidae</taxon>
        <taxon>Pomacea</taxon>
    </lineage>
</organism>
<evidence type="ECO:0000256" key="14">
    <source>
        <dbReference type="RuleBase" id="RU000461"/>
    </source>
</evidence>
<dbReference type="InterPro" id="IPR002401">
    <property type="entry name" value="Cyt_P450_E_grp-I"/>
</dbReference>
<feature type="binding site" description="axial binding residue" evidence="13">
    <location>
        <position position="469"/>
    </location>
    <ligand>
        <name>heme</name>
        <dbReference type="ChEBI" id="CHEBI:30413"/>
    </ligand>
    <ligandPart>
        <name>Fe</name>
        <dbReference type="ChEBI" id="CHEBI:18248"/>
    </ligandPart>
</feature>